<evidence type="ECO:0000256" key="6">
    <source>
        <dbReference type="ARBA" id="ARBA00022679"/>
    </source>
</evidence>
<evidence type="ECO:0000313" key="17">
    <source>
        <dbReference type="Proteomes" id="UP001370490"/>
    </source>
</evidence>
<accession>A0AAN8VX85</accession>
<dbReference type="CDD" id="cd14066">
    <property type="entry name" value="STKc_IRAK"/>
    <property type="match status" value="1"/>
</dbReference>
<dbReference type="PANTHER" id="PTHR45621">
    <property type="entry name" value="OS01G0588500 PROTEIN-RELATED"/>
    <property type="match status" value="1"/>
</dbReference>
<reference evidence="16 17" key="1">
    <citation type="submission" date="2023-12" db="EMBL/GenBank/DDBJ databases">
        <title>A high-quality genome assembly for Dillenia turbinata (Dilleniales).</title>
        <authorList>
            <person name="Chanderbali A."/>
        </authorList>
    </citation>
    <scope>NUCLEOTIDE SEQUENCE [LARGE SCALE GENOMIC DNA]</scope>
    <source>
        <strain evidence="16">LSX21</strain>
        <tissue evidence="16">Leaf</tissue>
    </source>
</reference>
<dbReference type="InterPro" id="IPR050823">
    <property type="entry name" value="Plant_Ser_Thr_Prot_Kinase"/>
</dbReference>
<evidence type="ECO:0000256" key="3">
    <source>
        <dbReference type="ARBA" id="ARBA00022475"/>
    </source>
</evidence>
<evidence type="ECO:0000256" key="9">
    <source>
        <dbReference type="ARBA" id="ARBA00022777"/>
    </source>
</evidence>
<evidence type="ECO:0000256" key="13">
    <source>
        <dbReference type="ARBA" id="ARBA00023170"/>
    </source>
</evidence>
<comment type="subcellular location">
    <subcellularLocation>
        <location evidence="2">Cell membrane</location>
    </subcellularLocation>
    <subcellularLocation>
        <location evidence="1">Membrane</location>
        <topology evidence="1">Single-pass membrane protein</topology>
    </subcellularLocation>
</comment>
<keyword evidence="3" id="KW-1003">Cell membrane</keyword>
<evidence type="ECO:0000256" key="1">
    <source>
        <dbReference type="ARBA" id="ARBA00004167"/>
    </source>
</evidence>
<dbReference type="AlphaFoldDB" id="A0AAN8VX85"/>
<keyword evidence="10" id="KW-0067">ATP-binding</keyword>
<comment type="caution">
    <text evidence="16">The sequence shown here is derived from an EMBL/GenBank/DDBJ whole genome shotgun (WGS) entry which is preliminary data.</text>
</comment>
<proteinExistence type="predicted"/>
<keyword evidence="7" id="KW-0812">Transmembrane</keyword>
<feature type="domain" description="Protein kinase" evidence="15">
    <location>
        <begin position="86"/>
        <end position="372"/>
    </location>
</feature>
<dbReference type="GO" id="GO:0004674">
    <property type="term" value="F:protein serine/threonine kinase activity"/>
    <property type="evidence" value="ECO:0007669"/>
    <property type="project" value="UniProtKB-KW"/>
</dbReference>
<evidence type="ECO:0000256" key="8">
    <source>
        <dbReference type="ARBA" id="ARBA00022741"/>
    </source>
</evidence>
<gene>
    <name evidence="16" type="ORF">RJ641_032878</name>
</gene>
<dbReference type="Gene3D" id="3.30.200.20">
    <property type="entry name" value="Phosphorylase Kinase, domain 1"/>
    <property type="match status" value="1"/>
</dbReference>
<keyword evidence="13" id="KW-0675">Receptor</keyword>
<dbReference type="InterPro" id="IPR000719">
    <property type="entry name" value="Prot_kinase_dom"/>
</dbReference>
<keyword evidence="6" id="KW-0808">Transferase</keyword>
<dbReference type="InterPro" id="IPR011009">
    <property type="entry name" value="Kinase-like_dom_sf"/>
</dbReference>
<organism evidence="16 17">
    <name type="scientific">Dillenia turbinata</name>
    <dbReference type="NCBI Taxonomy" id="194707"/>
    <lineage>
        <taxon>Eukaryota</taxon>
        <taxon>Viridiplantae</taxon>
        <taxon>Streptophyta</taxon>
        <taxon>Embryophyta</taxon>
        <taxon>Tracheophyta</taxon>
        <taxon>Spermatophyta</taxon>
        <taxon>Magnoliopsida</taxon>
        <taxon>eudicotyledons</taxon>
        <taxon>Gunneridae</taxon>
        <taxon>Pentapetalae</taxon>
        <taxon>Dilleniales</taxon>
        <taxon>Dilleniaceae</taxon>
        <taxon>Dillenia</taxon>
    </lineage>
</organism>
<evidence type="ECO:0000256" key="12">
    <source>
        <dbReference type="ARBA" id="ARBA00023136"/>
    </source>
</evidence>
<dbReference type="EMBL" id="JBAMMX010000007">
    <property type="protein sequence ID" value="KAK6935848.1"/>
    <property type="molecule type" value="Genomic_DNA"/>
</dbReference>
<dbReference type="Gene3D" id="1.10.510.10">
    <property type="entry name" value="Transferase(Phosphotransferase) domain 1"/>
    <property type="match status" value="1"/>
</dbReference>
<evidence type="ECO:0000256" key="5">
    <source>
        <dbReference type="ARBA" id="ARBA00022553"/>
    </source>
</evidence>
<dbReference type="SUPFAM" id="SSF56112">
    <property type="entry name" value="Protein kinase-like (PK-like)"/>
    <property type="match status" value="1"/>
</dbReference>
<keyword evidence="8" id="KW-0547">Nucleotide-binding</keyword>
<dbReference type="InterPro" id="IPR001245">
    <property type="entry name" value="Ser-Thr/Tyr_kinase_cat_dom"/>
</dbReference>
<sequence>MKCFHFTNGERRNDNEDGLVSRVSKVSWARSLSVASSSIDVRRSEFDSKSRDFDDSIGFYEFLSQRRANNLRVFSFSELKSATRGFSRALMIGEGGFGCVYRGVVRVSDNDDDDAAEGSRVDVAIKHFQGHKEWINEVNFLGVVNHPNLVKLVGYCAEDDERGIQRLLVYELMHNKSLEDHLFARTPSPLPWITRLKIALDAARGLAYLHEDMDFQLIFRDFKTSNILLDEDFNAKLSDFGLARQGPAAGLSHVSTSVVGTVGYAAPEYVQTGRLTAKSDVWSFGVVLYELITGRRALERNLPRSEQKLLEWVRPYVSDSNKFHHIIDPRLEGEYCIKSAKKLANLANKCLMKHPKSRPKMSDVVEMLGNIINDASSAQDELSSQSVKETDDVNEEPVPVVSSEIECVQPENTEQKRKVLNFREMVLRNKTIGKLDWRNWTPGLVRTW</sequence>
<dbReference type="Pfam" id="PF07714">
    <property type="entry name" value="PK_Tyr_Ser-Thr"/>
    <property type="match status" value="1"/>
</dbReference>
<keyword evidence="11" id="KW-1133">Transmembrane helix</keyword>
<dbReference type="FunFam" id="1.10.510.10:FF:000146">
    <property type="entry name" value="LRR receptor-like serine/threonine-protein kinase IOS1"/>
    <property type="match status" value="1"/>
</dbReference>
<evidence type="ECO:0000256" key="4">
    <source>
        <dbReference type="ARBA" id="ARBA00022527"/>
    </source>
</evidence>
<evidence type="ECO:0000259" key="15">
    <source>
        <dbReference type="PROSITE" id="PS50011"/>
    </source>
</evidence>
<keyword evidence="9 16" id="KW-0418">Kinase</keyword>
<evidence type="ECO:0000256" key="2">
    <source>
        <dbReference type="ARBA" id="ARBA00004236"/>
    </source>
</evidence>
<dbReference type="Proteomes" id="UP001370490">
    <property type="component" value="Unassembled WGS sequence"/>
</dbReference>
<keyword evidence="4" id="KW-0723">Serine/threonine-protein kinase</keyword>
<dbReference type="GO" id="GO:0005886">
    <property type="term" value="C:plasma membrane"/>
    <property type="evidence" value="ECO:0007669"/>
    <property type="project" value="UniProtKB-SubCell"/>
</dbReference>
<keyword evidence="5" id="KW-0597">Phosphoprotein</keyword>
<evidence type="ECO:0000256" key="10">
    <source>
        <dbReference type="ARBA" id="ARBA00022840"/>
    </source>
</evidence>
<evidence type="ECO:0000256" key="11">
    <source>
        <dbReference type="ARBA" id="ARBA00022989"/>
    </source>
</evidence>
<keyword evidence="12" id="KW-0472">Membrane</keyword>
<evidence type="ECO:0000256" key="7">
    <source>
        <dbReference type="ARBA" id="ARBA00022692"/>
    </source>
</evidence>
<evidence type="ECO:0000256" key="14">
    <source>
        <dbReference type="SAM" id="MobiDB-lite"/>
    </source>
</evidence>
<dbReference type="GO" id="GO:0005524">
    <property type="term" value="F:ATP binding"/>
    <property type="evidence" value="ECO:0007669"/>
    <property type="project" value="UniProtKB-KW"/>
</dbReference>
<name>A0AAN8VX85_9MAGN</name>
<dbReference type="PROSITE" id="PS50011">
    <property type="entry name" value="PROTEIN_KINASE_DOM"/>
    <property type="match status" value="1"/>
</dbReference>
<evidence type="ECO:0000313" key="16">
    <source>
        <dbReference type="EMBL" id="KAK6935848.1"/>
    </source>
</evidence>
<feature type="region of interest" description="Disordered" evidence="14">
    <location>
        <begin position="379"/>
        <end position="401"/>
    </location>
</feature>
<keyword evidence="17" id="KW-1185">Reference proteome</keyword>
<protein>
    <submittedName>
        <fullName evidence="16">Serine-threonine/tyrosine-protein kinase, catalytic domain</fullName>
    </submittedName>
</protein>